<dbReference type="SUPFAM" id="SSF47413">
    <property type="entry name" value="lambda repressor-like DNA-binding domains"/>
    <property type="match status" value="1"/>
</dbReference>
<accession>A0A7W3MY05</accession>
<gene>
    <name evidence="1" type="ORF">HNR21_002816</name>
</gene>
<organism evidence="1 2">
    <name type="scientific">Thermomonospora cellulosilytica</name>
    <dbReference type="NCBI Taxonomy" id="1411118"/>
    <lineage>
        <taxon>Bacteria</taxon>
        <taxon>Bacillati</taxon>
        <taxon>Actinomycetota</taxon>
        <taxon>Actinomycetes</taxon>
        <taxon>Streptosporangiales</taxon>
        <taxon>Thermomonosporaceae</taxon>
        <taxon>Thermomonospora</taxon>
    </lineage>
</organism>
<reference evidence="1 2" key="1">
    <citation type="submission" date="2020-08" db="EMBL/GenBank/DDBJ databases">
        <title>Sequencing the genomes of 1000 actinobacteria strains.</title>
        <authorList>
            <person name="Klenk H.-P."/>
        </authorList>
    </citation>
    <scope>NUCLEOTIDE SEQUENCE [LARGE SCALE GENOMIC DNA]</scope>
    <source>
        <strain evidence="1 2">DSM 45823</strain>
    </source>
</reference>
<proteinExistence type="predicted"/>
<dbReference type="AlphaFoldDB" id="A0A7W3MY05"/>
<name>A0A7W3MY05_9ACTN</name>
<dbReference type="Pfam" id="PF13560">
    <property type="entry name" value="HTH_31"/>
    <property type="match status" value="1"/>
</dbReference>
<dbReference type="InterPro" id="IPR010982">
    <property type="entry name" value="Lambda_DNA-bd_dom_sf"/>
</dbReference>
<dbReference type="GO" id="GO:0003677">
    <property type="term" value="F:DNA binding"/>
    <property type="evidence" value="ECO:0007669"/>
    <property type="project" value="InterPro"/>
</dbReference>
<evidence type="ECO:0000313" key="2">
    <source>
        <dbReference type="Proteomes" id="UP000539313"/>
    </source>
</evidence>
<dbReference type="Proteomes" id="UP000539313">
    <property type="component" value="Unassembled WGS sequence"/>
</dbReference>
<dbReference type="Gene3D" id="1.10.260.40">
    <property type="entry name" value="lambda repressor-like DNA-binding domains"/>
    <property type="match status" value="1"/>
</dbReference>
<dbReference type="CDD" id="cd00093">
    <property type="entry name" value="HTH_XRE"/>
    <property type="match status" value="1"/>
</dbReference>
<sequence length="288" mass="31191">MENAGYGPVELPASAWRRGDLRAALAARDVGAVLRFAQQYTGASQARLAVATGLGQGRMNEIINGKRTVTRLDVFERIADGLTMPDDARALLGLAARRAAESGTLTGHAEIARVFTDQAEAARELRQQAGTAAQADILAVRALGLLALNDSLLRGPLTNRPTPVTVRALLLNPDAPAAAVRAEEIAESAEAFIAGIRLSLARLAELDAHPRIRLHVRLYDELPTWRMLRFDGTLYLSAFGTSYEGHRSAVYKLTAAANGVLHTGFRRQFDDMWRRSRRPGEGMAGDRG</sequence>
<dbReference type="InterPro" id="IPR001387">
    <property type="entry name" value="Cro/C1-type_HTH"/>
</dbReference>
<comment type="caution">
    <text evidence="1">The sequence shown here is derived from an EMBL/GenBank/DDBJ whole genome shotgun (WGS) entry which is preliminary data.</text>
</comment>
<dbReference type="EMBL" id="JACJII010000001">
    <property type="protein sequence ID" value="MBA9003934.1"/>
    <property type="molecule type" value="Genomic_DNA"/>
</dbReference>
<protein>
    <submittedName>
        <fullName evidence="1">Transcriptional regulator with XRE-family HTH domain</fullName>
    </submittedName>
</protein>
<evidence type="ECO:0000313" key="1">
    <source>
        <dbReference type="EMBL" id="MBA9003934.1"/>
    </source>
</evidence>
<keyword evidence="2" id="KW-1185">Reference proteome</keyword>